<dbReference type="GO" id="GO:0005856">
    <property type="term" value="C:cytoskeleton"/>
    <property type="evidence" value="ECO:0007669"/>
    <property type="project" value="TreeGrafter"/>
</dbReference>
<reference evidence="2" key="1">
    <citation type="journal article" date="2024" name="Gigascience">
        <title>Chromosome-level genome of the poultry shaft louse Menopon gallinae provides insight into the host-switching and adaptive evolution of parasitic lice.</title>
        <authorList>
            <person name="Xu Y."/>
            <person name="Ma L."/>
            <person name="Liu S."/>
            <person name="Liang Y."/>
            <person name="Liu Q."/>
            <person name="He Z."/>
            <person name="Tian L."/>
            <person name="Duan Y."/>
            <person name="Cai W."/>
            <person name="Li H."/>
            <person name="Song F."/>
        </authorList>
    </citation>
    <scope>NUCLEOTIDE SEQUENCE</scope>
    <source>
        <strain evidence="2">Cailab_2023a</strain>
    </source>
</reference>
<dbReference type="InterPro" id="IPR051291">
    <property type="entry name" value="CIMAP"/>
</dbReference>
<accession>A0AAW2HZ06</accession>
<gene>
    <name evidence="2" type="ORF">PYX00_002969</name>
</gene>
<dbReference type="EMBL" id="JARGDH010000002">
    <property type="protein sequence ID" value="KAL0274958.1"/>
    <property type="molecule type" value="Genomic_DNA"/>
</dbReference>
<comment type="caution">
    <text evidence="2">The sequence shown here is derived from an EMBL/GenBank/DDBJ whole genome shotgun (WGS) entry which is preliminary data.</text>
</comment>
<dbReference type="PANTHER" id="PTHR21580">
    <property type="entry name" value="SHIPPO-1-RELATED"/>
    <property type="match status" value="1"/>
</dbReference>
<dbReference type="AlphaFoldDB" id="A0AAW2HZ06"/>
<feature type="region of interest" description="Disordered" evidence="1">
    <location>
        <begin position="77"/>
        <end position="142"/>
    </location>
</feature>
<protein>
    <recommendedName>
        <fullName evidence="3">Outer dense fiber protein 3-like protein 2</fullName>
    </recommendedName>
</protein>
<feature type="compositionally biased region" description="Polar residues" evidence="1">
    <location>
        <begin position="126"/>
        <end position="136"/>
    </location>
</feature>
<feature type="compositionally biased region" description="Basic and acidic residues" evidence="1">
    <location>
        <begin position="116"/>
        <end position="125"/>
    </location>
</feature>
<dbReference type="Pfam" id="PF07004">
    <property type="entry name" value="SHIPPO-rpt"/>
    <property type="match status" value="2"/>
</dbReference>
<organism evidence="2">
    <name type="scientific">Menopon gallinae</name>
    <name type="common">poultry shaft louse</name>
    <dbReference type="NCBI Taxonomy" id="328185"/>
    <lineage>
        <taxon>Eukaryota</taxon>
        <taxon>Metazoa</taxon>
        <taxon>Ecdysozoa</taxon>
        <taxon>Arthropoda</taxon>
        <taxon>Hexapoda</taxon>
        <taxon>Insecta</taxon>
        <taxon>Pterygota</taxon>
        <taxon>Neoptera</taxon>
        <taxon>Paraneoptera</taxon>
        <taxon>Psocodea</taxon>
        <taxon>Troctomorpha</taxon>
        <taxon>Phthiraptera</taxon>
        <taxon>Amblycera</taxon>
        <taxon>Menoponidae</taxon>
        <taxon>Menopon</taxon>
    </lineage>
</organism>
<evidence type="ECO:0008006" key="3">
    <source>
        <dbReference type="Google" id="ProtNLM"/>
    </source>
</evidence>
<dbReference type="PANTHER" id="PTHR21580:SF28">
    <property type="entry name" value="BOREALIN N-TERMINAL DOMAIN-CONTAINING PROTEIN-RELATED"/>
    <property type="match status" value="1"/>
</dbReference>
<evidence type="ECO:0000256" key="1">
    <source>
        <dbReference type="SAM" id="MobiDB-lite"/>
    </source>
</evidence>
<dbReference type="InterPro" id="IPR010736">
    <property type="entry name" value="SHIPPO-rpt"/>
</dbReference>
<sequence>MPPTKGYTFGLRLNDTFPKRSTTPSPLDYSPSCFNRFGKYTSPAYSIKSKGSTFENKNPTPSPVDYQSVNMFVKPKQSKSFPFGSKMQTNIKDSSTPTNQYSVPPRVTNHVSSRGDFSRPARSRSENQGLQKSSTPGPGAYDTVSLHLYKKKQPSATVTGRREAPFLPIDPQLPGPSQYDTLKCKIDMFKGTCAPRAPFGIRHSPKKFTVFTSDDMIH</sequence>
<feature type="compositionally biased region" description="Polar residues" evidence="1">
    <location>
        <begin position="86"/>
        <end position="102"/>
    </location>
</feature>
<proteinExistence type="predicted"/>
<name>A0AAW2HZ06_9NEOP</name>
<evidence type="ECO:0000313" key="2">
    <source>
        <dbReference type="EMBL" id="KAL0274958.1"/>
    </source>
</evidence>